<accession>A0A7J7LBL8</accession>
<name>A0A7J7LBL8_9MAGN</name>
<keyword evidence="3" id="KW-1185">Reference proteome</keyword>
<evidence type="ECO:0000313" key="2">
    <source>
        <dbReference type="EMBL" id="KAF6139978.1"/>
    </source>
</evidence>
<sequence length="128" mass="14510">MYTDKATESKRRPFVRVYVEVMATDELPEQVSINVDDTLNLISKSVPIGGDYLDEGFQLAKSAMKKLRKSKRKSKKEMRKAEVREPPSKEKYSYSARGQTGRSFNSIKSRATTHQARGHGSKAKKLNV</sequence>
<feature type="compositionally biased region" description="Polar residues" evidence="1">
    <location>
        <begin position="96"/>
        <end position="115"/>
    </location>
</feature>
<dbReference type="OrthoDB" id="1939300at2759"/>
<dbReference type="AlphaFoldDB" id="A0A7J7LBL8"/>
<evidence type="ECO:0000256" key="1">
    <source>
        <dbReference type="SAM" id="MobiDB-lite"/>
    </source>
</evidence>
<proteinExistence type="predicted"/>
<feature type="compositionally biased region" description="Basic and acidic residues" evidence="1">
    <location>
        <begin position="79"/>
        <end position="92"/>
    </location>
</feature>
<comment type="caution">
    <text evidence="2">The sequence shown here is derived from an EMBL/GenBank/DDBJ whole genome shotgun (WGS) entry which is preliminary data.</text>
</comment>
<protein>
    <submittedName>
        <fullName evidence="2">Uncharacterized protein</fullName>
    </submittedName>
</protein>
<dbReference type="EMBL" id="JACGCM010002412">
    <property type="protein sequence ID" value="KAF6139978.1"/>
    <property type="molecule type" value="Genomic_DNA"/>
</dbReference>
<reference evidence="2 3" key="1">
    <citation type="journal article" date="2020" name="IScience">
        <title>Genome Sequencing of the Endangered Kingdonia uniflora (Circaeasteraceae, Ranunculales) Reveals Potential Mechanisms of Evolutionary Specialization.</title>
        <authorList>
            <person name="Sun Y."/>
            <person name="Deng T."/>
            <person name="Zhang A."/>
            <person name="Moore M.J."/>
            <person name="Landis J.B."/>
            <person name="Lin N."/>
            <person name="Zhang H."/>
            <person name="Zhang X."/>
            <person name="Huang J."/>
            <person name="Zhang X."/>
            <person name="Sun H."/>
            <person name="Wang H."/>
        </authorList>
    </citation>
    <scope>NUCLEOTIDE SEQUENCE [LARGE SCALE GENOMIC DNA]</scope>
    <source>
        <strain evidence="2">TB1705</strain>
        <tissue evidence="2">Leaf</tissue>
    </source>
</reference>
<organism evidence="2 3">
    <name type="scientific">Kingdonia uniflora</name>
    <dbReference type="NCBI Taxonomy" id="39325"/>
    <lineage>
        <taxon>Eukaryota</taxon>
        <taxon>Viridiplantae</taxon>
        <taxon>Streptophyta</taxon>
        <taxon>Embryophyta</taxon>
        <taxon>Tracheophyta</taxon>
        <taxon>Spermatophyta</taxon>
        <taxon>Magnoliopsida</taxon>
        <taxon>Ranunculales</taxon>
        <taxon>Circaeasteraceae</taxon>
        <taxon>Kingdonia</taxon>
    </lineage>
</organism>
<gene>
    <name evidence="2" type="ORF">GIB67_040911</name>
</gene>
<dbReference type="Proteomes" id="UP000541444">
    <property type="component" value="Unassembled WGS sequence"/>
</dbReference>
<feature type="compositionally biased region" description="Basic residues" evidence="1">
    <location>
        <begin position="64"/>
        <end position="78"/>
    </location>
</feature>
<evidence type="ECO:0000313" key="3">
    <source>
        <dbReference type="Proteomes" id="UP000541444"/>
    </source>
</evidence>
<feature type="region of interest" description="Disordered" evidence="1">
    <location>
        <begin position="64"/>
        <end position="128"/>
    </location>
</feature>
<feature type="compositionally biased region" description="Basic residues" evidence="1">
    <location>
        <begin position="116"/>
        <end position="128"/>
    </location>
</feature>